<feature type="compositionally biased region" description="Basic and acidic residues" evidence="4">
    <location>
        <begin position="233"/>
        <end position="249"/>
    </location>
</feature>
<dbReference type="InterPro" id="IPR012677">
    <property type="entry name" value="Nucleotide-bd_a/b_plait_sf"/>
</dbReference>
<evidence type="ECO:0000256" key="2">
    <source>
        <dbReference type="ARBA" id="ARBA00022884"/>
    </source>
</evidence>
<dbReference type="SUPFAM" id="SSF54427">
    <property type="entry name" value="NTF2-like"/>
    <property type="match status" value="1"/>
</dbReference>
<dbReference type="KEGG" id="tad:TRIADDRAFT_64182"/>
<feature type="domain" description="NTF2" evidence="6">
    <location>
        <begin position="18"/>
        <end position="137"/>
    </location>
</feature>
<dbReference type="InterPro" id="IPR018222">
    <property type="entry name" value="Nuclear_transport_factor_2_euk"/>
</dbReference>
<dbReference type="Gene3D" id="3.10.450.50">
    <property type="match status" value="1"/>
</dbReference>
<keyword evidence="2 3" id="KW-0694">RNA-binding</keyword>
<dbReference type="GO" id="GO:0003729">
    <property type="term" value="F:mRNA binding"/>
    <property type="evidence" value="ECO:0000318"/>
    <property type="project" value="GO_Central"/>
</dbReference>
<keyword evidence="8" id="KW-1185">Reference proteome</keyword>
<dbReference type="STRING" id="10228.B3S4P9"/>
<feature type="domain" description="RRM" evidence="5">
    <location>
        <begin position="317"/>
        <end position="389"/>
    </location>
</feature>
<dbReference type="OrthoDB" id="339151at2759"/>
<proteinExistence type="predicted"/>
<dbReference type="PANTHER" id="PTHR10693:SF20">
    <property type="entry name" value="AT27578P"/>
    <property type="match status" value="1"/>
</dbReference>
<dbReference type="PhylomeDB" id="B3S4P9"/>
<feature type="region of interest" description="Disordered" evidence="4">
    <location>
        <begin position="386"/>
        <end position="432"/>
    </location>
</feature>
<dbReference type="HOGENOM" id="CLU_022209_0_2_1"/>
<dbReference type="InterPro" id="IPR002075">
    <property type="entry name" value="NTF2_dom"/>
</dbReference>
<evidence type="ECO:0000259" key="5">
    <source>
        <dbReference type="PROSITE" id="PS50102"/>
    </source>
</evidence>
<dbReference type="eggNOG" id="KOG0116">
    <property type="taxonomic scope" value="Eukaryota"/>
</dbReference>
<dbReference type="EMBL" id="DS985250">
    <property type="protein sequence ID" value="EDV22122.1"/>
    <property type="molecule type" value="Genomic_DNA"/>
</dbReference>
<evidence type="ECO:0000259" key="6">
    <source>
        <dbReference type="PROSITE" id="PS50177"/>
    </source>
</evidence>
<feature type="region of interest" description="Disordered" evidence="4">
    <location>
        <begin position="155"/>
        <end position="318"/>
    </location>
</feature>
<dbReference type="FunCoup" id="B3S4P9">
    <property type="interactions" value="2616"/>
</dbReference>
<reference evidence="7 8" key="1">
    <citation type="journal article" date="2008" name="Nature">
        <title>The Trichoplax genome and the nature of placozoans.</title>
        <authorList>
            <person name="Srivastava M."/>
            <person name="Begovic E."/>
            <person name="Chapman J."/>
            <person name="Putnam N.H."/>
            <person name="Hellsten U."/>
            <person name="Kawashima T."/>
            <person name="Kuo A."/>
            <person name="Mitros T."/>
            <person name="Salamov A."/>
            <person name="Carpenter M.L."/>
            <person name="Signorovitch A.Y."/>
            <person name="Moreno M.A."/>
            <person name="Kamm K."/>
            <person name="Grimwood J."/>
            <person name="Schmutz J."/>
            <person name="Shapiro H."/>
            <person name="Grigoriev I.V."/>
            <person name="Buss L.W."/>
            <person name="Schierwater B."/>
            <person name="Dellaporta S.L."/>
            <person name="Rokhsar D.S."/>
        </authorList>
    </citation>
    <scope>NUCLEOTIDE SEQUENCE [LARGE SCALE GENOMIC DNA]</scope>
    <source>
        <strain evidence="7 8">Grell-BS-1999</strain>
    </source>
</reference>
<dbReference type="InterPro" id="IPR035979">
    <property type="entry name" value="RBD_domain_sf"/>
</dbReference>
<protein>
    <submittedName>
        <fullName evidence="7">Uncharacterized protein</fullName>
    </submittedName>
</protein>
<dbReference type="CTD" id="6756622"/>
<evidence type="ECO:0000256" key="1">
    <source>
        <dbReference type="ARBA" id="ARBA00004210"/>
    </source>
</evidence>
<dbReference type="SMART" id="SM00360">
    <property type="entry name" value="RRM"/>
    <property type="match status" value="1"/>
</dbReference>
<dbReference type="Gene3D" id="3.30.70.330">
    <property type="match status" value="1"/>
</dbReference>
<dbReference type="InterPro" id="IPR000504">
    <property type="entry name" value="RRM_dom"/>
</dbReference>
<comment type="subcellular location">
    <subcellularLocation>
        <location evidence="1">Cytoplasm</location>
        <location evidence="1">Stress granule</location>
    </subcellularLocation>
</comment>
<dbReference type="GO" id="GO:0010494">
    <property type="term" value="C:cytoplasmic stress granule"/>
    <property type="evidence" value="ECO:0000318"/>
    <property type="project" value="GO_Central"/>
</dbReference>
<dbReference type="CDD" id="cd00590">
    <property type="entry name" value="RRM_SF"/>
    <property type="match status" value="1"/>
</dbReference>
<feature type="compositionally biased region" description="Polar residues" evidence="4">
    <location>
        <begin position="186"/>
        <end position="198"/>
    </location>
</feature>
<dbReference type="PROSITE" id="PS50102">
    <property type="entry name" value="RRM"/>
    <property type="match status" value="1"/>
</dbReference>
<organism evidence="7 8">
    <name type="scientific">Trichoplax adhaerens</name>
    <name type="common">Trichoplax reptans</name>
    <dbReference type="NCBI Taxonomy" id="10228"/>
    <lineage>
        <taxon>Eukaryota</taxon>
        <taxon>Metazoa</taxon>
        <taxon>Placozoa</taxon>
        <taxon>Uniplacotomia</taxon>
        <taxon>Trichoplacea</taxon>
        <taxon>Trichoplacidae</taxon>
        <taxon>Trichoplax</taxon>
    </lineage>
</organism>
<feature type="compositionally biased region" description="Low complexity" evidence="4">
    <location>
        <begin position="214"/>
        <end position="229"/>
    </location>
</feature>
<name>B3S4P9_TRIAD</name>
<evidence type="ECO:0000256" key="3">
    <source>
        <dbReference type="PROSITE-ProRule" id="PRU00176"/>
    </source>
</evidence>
<dbReference type="GO" id="GO:0034063">
    <property type="term" value="P:stress granule assembly"/>
    <property type="evidence" value="ECO:0000318"/>
    <property type="project" value="GO_Central"/>
</dbReference>
<dbReference type="SUPFAM" id="SSF54928">
    <property type="entry name" value="RNA-binding domain, RBD"/>
    <property type="match status" value="1"/>
</dbReference>
<dbReference type="Pfam" id="PF02136">
    <property type="entry name" value="NTF2"/>
    <property type="match status" value="1"/>
</dbReference>
<dbReference type="PANTHER" id="PTHR10693">
    <property type="entry name" value="RAS GTPASE-ACTIVATING PROTEIN-BINDING PROTEIN"/>
    <property type="match status" value="1"/>
</dbReference>
<evidence type="ECO:0000313" key="8">
    <source>
        <dbReference type="Proteomes" id="UP000009022"/>
    </source>
</evidence>
<evidence type="ECO:0000313" key="7">
    <source>
        <dbReference type="EMBL" id="EDV22122.1"/>
    </source>
</evidence>
<dbReference type="InParanoid" id="B3S4P9"/>
<dbReference type="InterPro" id="IPR039539">
    <property type="entry name" value="Ras_GTPase_bind_prot"/>
</dbReference>
<feature type="compositionally biased region" description="Basic and acidic residues" evidence="4">
    <location>
        <begin position="420"/>
        <end position="432"/>
    </location>
</feature>
<dbReference type="AlphaFoldDB" id="B3S4P9"/>
<dbReference type="InterPro" id="IPR032710">
    <property type="entry name" value="NTF2-like_dom_sf"/>
</dbReference>
<dbReference type="OMA" id="YGQMDIN"/>
<dbReference type="Pfam" id="PF00076">
    <property type="entry name" value="RRM_1"/>
    <property type="match status" value="1"/>
</dbReference>
<feature type="compositionally biased region" description="Basic and acidic residues" evidence="4">
    <location>
        <begin position="386"/>
        <end position="404"/>
    </location>
</feature>
<gene>
    <name evidence="7" type="ORF">TRIADDRAFT_64182</name>
</gene>
<accession>B3S4P9</accession>
<dbReference type="GeneID" id="6756622"/>
<evidence type="ECO:0000256" key="4">
    <source>
        <dbReference type="SAM" id="MobiDB-lite"/>
    </source>
</evidence>
<dbReference type="GO" id="GO:0005829">
    <property type="term" value="C:cytosol"/>
    <property type="evidence" value="ECO:0000318"/>
    <property type="project" value="GO_Central"/>
</dbReference>
<sequence length="432" mass="48336">MASENDSVDIDSLDSKVIGTEFVRRYYTMLHENPKELSKFYGKESVFLHADDKDGSSDNAVIGQESIVKKIESLELSDCFAKIKQVDCQSTVADCILIQVSGTFTHTNKPWRPFVQSILLERESPNLYYARNDIFRYQPPNEPEGGDDTIDLEDAEEQEEAESVKDTSENVPTEPASDQTNDDEASTSNEDQLQNSEKPSPAAKRNAADEQKSESLSNQQDSSNQVSDVQEQDDSKADGNNESAKKDAGVRTWAALAGKSPDVPINTEAAPKKVIRKPVENSGKSSRSNQHHKEDGQSQRSNNFRNSSQRDGQQTDYQIFIGGLTPEISEKELRNEFSVFGEVKHIKTNTSKGFGFVSFENEESVKRALTTELKIFVGKTQINIEEKKSSNVRHDNRRGRDGGRHSGFHNRQNRSGGYRSGERGSGRRQDRN</sequence>
<dbReference type="PROSITE" id="PS50177">
    <property type="entry name" value="NTF2_DOMAIN"/>
    <property type="match status" value="1"/>
</dbReference>
<dbReference type="RefSeq" id="XP_002115277.1">
    <property type="nucleotide sequence ID" value="XM_002115241.1"/>
</dbReference>
<dbReference type="Proteomes" id="UP000009022">
    <property type="component" value="Unassembled WGS sequence"/>
</dbReference>
<feature type="compositionally biased region" description="Low complexity" evidence="4">
    <location>
        <begin position="298"/>
        <end position="310"/>
    </location>
</feature>
<dbReference type="CDD" id="cd00780">
    <property type="entry name" value="NTF2"/>
    <property type="match status" value="1"/>
</dbReference>